<keyword evidence="4" id="KW-0812">Transmembrane</keyword>
<dbReference type="EMBL" id="JBEDUW010000005">
    <property type="protein sequence ID" value="KAK9930560.1"/>
    <property type="molecule type" value="Genomic_DNA"/>
</dbReference>
<feature type="transmembrane region" description="Helical" evidence="4">
    <location>
        <begin position="98"/>
        <end position="124"/>
    </location>
</feature>
<keyword evidence="2 4" id="KW-0472">Membrane</keyword>
<evidence type="ECO:0000256" key="1">
    <source>
        <dbReference type="ARBA" id="ARBA00004370"/>
    </source>
</evidence>
<reference evidence="5 7" key="1">
    <citation type="journal article" date="2023" name="G3 (Bethesda)">
        <title>A chromosome-length genome assembly and annotation of blackberry (Rubus argutus, cv. 'Hillquist').</title>
        <authorList>
            <person name="Bruna T."/>
            <person name="Aryal R."/>
            <person name="Dudchenko O."/>
            <person name="Sargent D.J."/>
            <person name="Mead D."/>
            <person name="Buti M."/>
            <person name="Cavallini A."/>
            <person name="Hytonen T."/>
            <person name="Andres J."/>
            <person name="Pham M."/>
            <person name="Weisz D."/>
            <person name="Mascagni F."/>
            <person name="Usai G."/>
            <person name="Natali L."/>
            <person name="Bassil N."/>
            <person name="Fernandez G.E."/>
            <person name="Lomsadze A."/>
            <person name="Armour M."/>
            <person name="Olukolu B."/>
            <person name="Poorten T."/>
            <person name="Britton C."/>
            <person name="Davik J."/>
            <person name="Ashrafi H."/>
            <person name="Aiden E.L."/>
            <person name="Borodovsky M."/>
            <person name="Worthington M."/>
        </authorList>
    </citation>
    <scope>NUCLEOTIDE SEQUENCE [LARGE SCALE GENOMIC DNA]</scope>
    <source>
        <strain evidence="5">PI 553951</strain>
    </source>
</reference>
<organism evidence="5 7">
    <name type="scientific">Rubus argutus</name>
    <name type="common">Southern blackberry</name>
    <dbReference type="NCBI Taxonomy" id="59490"/>
    <lineage>
        <taxon>Eukaryota</taxon>
        <taxon>Viridiplantae</taxon>
        <taxon>Streptophyta</taxon>
        <taxon>Embryophyta</taxon>
        <taxon>Tracheophyta</taxon>
        <taxon>Spermatophyta</taxon>
        <taxon>Magnoliopsida</taxon>
        <taxon>eudicotyledons</taxon>
        <taxon>Gunneridae</taxon>
        <taxon>Pentapetalae</taxon>
        <taxon>rosids</taxon>
        <taxon>fabids</taxon>
        <taxon>Rosales</taxon>
        <taxon>Rosaceae</taxon>
        <taxon>Rosoideae</taxon>
        <taxon>Rosoideae incertae sedis</taxon>
        <taxon>Rubus</taxon>
    </lineage>
</organism>
<proteinExistence type="predicted"/>
<dbReference type="AlphaFoldDB" id="A0AAW1X4M5"/>
<accession>A0AAW1X4M5</accession>
<dbReference type="Proteomes" id="UP001457282">
    <property type="component" value="Unassembled WGS sequence"/>
</dbReference>
<dbReference type="PANTHER" id="PTHR31234:SF68">
    <property type="entry name" value="EXPRESSED PROTEIN"/>
    <property type="match status" value="1"/>
</dbReference>
<evidence type="ECO:0000256" key="2">
    <source>
        <dbReference type="ARBA" id="ARBA00023136"/>
    </source>
</evidence>
<comment type="subcellular location">
    <subcellularLocation>
        <location evidence="1">Membrane</location>
    </subcellularLocation>
</comment>
<sequence length="276" mass="31087">MAERVPPPGNGKEEYRKQQPNQMIQPVSSSTTSTTLVPSSQELVPHNSSQYTTFRAGTYVVQVPKDQIYRIPPPENASIVERHLDPSNRKKRPLCCNFICLGILGFILLFIILLVAGLYVSLILSKDPKFSIQRLVYNNKTASHRPDYTITLRAKNSNSKVAILYKKGGDASLHLKTQEIATGKYPSFDQDSGKSREFAVTFHGSKIKLPKEIQKSTTSRKPKVRVKFSLAMDIPGRMKMGAMKRSMTFHVDCDFTVDTLVKGTRVLKEECHTNRK</sequence>
<protein>
    <recommendedName>
        <fullName evidence="8">Late embryogenesis abundant protein LEA-2 subgroup domain-containing protein</fullName>
    </recommendedName>
</protein>
<keyword evidence="4" id="KW-1133">Transmembrane helix</keyword>
<dbReference type="GO" id="GO:0098542">
    <property type="term" value="P:defense response to other organism"/>
    <property type="evidence" value="ECO:0007669"/>
    <property type="project" value="InterPro"/>
</dbReference>
<evidence type="ECO:0000313" key="7">
    <source>
        <dbReference type="Proteomes" id="UP001457282"/>
    </source>
</evidence>
<feature type="region of interest" description="Disordered" evidence="3">
    <location>
        <begin position="1"/>
        <end position="44"/>
    </location>
</feature>
<dbReference type="PANTHER" id="PTHR31234">
    <property type="entry name" value="LATE EMBRYOGENESIS ABUNDANT (LEA) HYDROXYPROLINE-RICH GLYCOPROTEIN FAMILY"/>
    <property type="match status" value="1"/>
</dbReference>
<evidence type="ECO:0000313" key="5">
    <source>
        <dbReference type="EMBL" id="KAK9930555.1"/>
    </source>
</evidence>
<keyword evidence="7" id="KW-1185">Reference proteome</keyword>
<evidence type="ECO:0000256" key="4">
    <source>
        <dbReference type="SAM" id="Phobius"/>
    </source>
</evidence>
<dbReference type="GO" id="GO:0005886">
    <property type="term" value="C:plasma membrane"/>
    <property type="evidence" value="ECO:0007669"/>
    <property type="project" value="TreeGrafter"/>
</dbReference>
<evidence type="ECO:0008006" key="8">
    <source>
        <dbReference type="Google" id="ProtNLM"/>
    </source>
</evidence>
<name>A0AAW1X4M5_RUBAR</name>
<dbReference type="EMBL" id="JBEDUW010000005">
    <property type="protein sequence ID" value="KAK9930555.1"/>
    <property type="molecule type" value="Genomic_DNA"/>
</dbReference>
<comment type="caution">
    <text evidence="5">The sequence shown here is derived from an EMBL/GenBank/DDBJ whole genome shotgun (WGS) entry which is preliminary data.</text>
</comment>
<feature type="compositionally biased region" description="Polar residues" evidence="3">
    <location>
        <begin position="18"/>
        <end position="27"/>
    </location>
</feature>
<dbReference type="InterPro" id="IPR044839">
    <property type="entry name" value="NDR1-like"/>
</dbReference>
<gene>
    <name evidence="5" type="ORF">M0R45_027591</name>
    <name evidence="6" type="ORF">M0R45_027595</name>
</gene>
<evidence type="ECO:0000313" key="6">
    <source>
        <dbReference type="EMBL" id="KAK9930560.1"/>
    </source>
</evidence>
<evidence type="ECO:0000256" key="3">
    <source>
        <dbReference type="SAM" id="MobiDB-lite"/>
    </source>
</evidence>